<comment type="caution">
    <text evidence="1">The sequence shown here is derived from an EMBL/GenBank/DDBJ whole genome shotgun (WGS) entry which is preliminary data.</text>
</comment>
<dbReference type="EMBL" id="JARK01001603">
    <property type="protein sequence ID" value="EYB87152.1"/>
    <property type="molecule type" value="Genomic_DNA"/>
</dbReference>
<proteinExistence type="predicted"/>
<protein>
    <submittedName>
        <fullName evidence="1">Uncharacterized protein</fullName>
    </submittedName>
</protein>
<dbReference type="Proteomes" id="UP000024635">
    <property type="component" value="Unassembled WGS sequence"/>
</dbReference>
<name>A0A016S9X7_9BILA</name>
<reference evidence="2" key="1">
    <citation type="journal article" date="2015" name="Nat. Genet.">
        <title>The genome and transcriptome of the zoonotic hookworm Ancylostoma ceylanicum identify infection-specific gene families.</title>
        <authorList>
            <person name="Schwarz E.M."/>
            <person name="Hu Y."/>
            <person name="Antoshechkin I."/>
            <person name="Miller M.M."/>
            <person name="Sternberg P.W."/>
            <person name="Aroian R.V."/>
        </authorList>
    </citation>
    <scope>NUCLEOTIDE SEQUENCE</scope>
    <source>
        <strain evidence="2">HY135</strain>
    </source>
</reference>
<evidence type="ECO:0000313" key="2">
    <source>
        <dbReference type="Proteomes" id="UP000024635"/>
    </source>
</evidence>
<evidence type="ECO:0000313" key="1">
    <source>
        <dbReference type="EMBL" id="EYB87152.1"/>
    </source>
</evidence>
<dbReference type="AlphaFoldDB" id="A0A016S9X7"/>
<accession>A0A016S9X7</accession>
<gene>
    <name evidence="1" type="primary">Acey_s0267.g743</name>
    <name evidence="1" type="ORF">Y032_0267g743</name>
</gene>
<sequence>MGRPLTQKRSVGVVLKGVVAICEAQLDLSVRGIAGLKQTATSTMQDILRFSGKVPTLPRTFSHVLNIGDHLVSHVDDISRFLISSPFQQCAVKVTEVTKTLFLIGSRYPLFGAGADPLQESGTWCWLAAWQQRRVNTFRLVRSMRSTVVHVFARKCVLANWYKPRHGKRV</sequence>
<keyword evidence="2" id="KW-1185">Reference proteome</keyword>
<organism evidence="1 2">
    <name type="scientific">Ancylostoma ceylanicum</name>
    <dbReference type="NCBI Taxonomy" id="53326"/>
    <lineage>
        <taxon>Eukaryota</taxon>
        <taxon>Metazoa</taxon>
        <taxon>Ecdysozoa</taxon>
        <taxon>Nematoda</taxon>
        <taxon>Chromadorea</taxon>
        <taxon>Rhabditida</taxon>
        <taxon>Rhabditina</taxon>
        <taxon>Rhabditomorpha</taxon>
        <taxon>Strongyloidea</taxon>
        <taxon>Ancylostomatidae</taxon>
        <taxon>Ancylostomatinae</taxon>
        <taxon>Ancylostoma</taxon>
    </lineage>
</organism>